<keyword evidence="4" id="KW-0472">Membrane</keyword>
<dbReference type="Proteomes" id="UP000008141">
    <property type="component" value="Unassembled WGS sequence"/>
</dbReference>
<dbReference type="GeneID" id="17355465"/>
<dbReference type="Pfam" id="PF00067">
    <property type="entry name" value="p450"/>
    <property type="match status" value="2"/>
</dbReference>
<keyword evidence="2" id="KW-0503">Monooxygenase</keyword>
<keyword evidence="6" id="KW-1185">Reference proteome</keyword>
<dbReference type="InterPro" id="IPR017972">
    <property type="entry name" value="Cyt_P450_CS"/>
</dbReference>
<feature type="transmembrane region" description="Helical" evidence="4">
    <location>
        <begin position="218"/>
        <end position="241"/>
    </location>
</feature>
<evidence type="ECO:0000256" key="4">
    <source>
        <dbReference type="SAM" id="Phobius"/>
    </source>
</evidence>
<keyword evidence="1 2" id="KW-0408">Iron</keyword>
<keyword evidence="1 2" id="KW-0479">Metal-binding</keyword>
<feature type="region of interest" description="Disordered" evidence="3">
    <location>
        <begin position="512"/>
        <end position="534"/>
    </location>
</feature>
<evidence type="ECO:0008006" key="7">
    <source>
        <dbReference type="Google" id="ProtNLM"/>
    </source>
</evidence>
<dbReference type="InterPro" id="IPR002401">
    <property type="entry name" value="Cyt_P450_E_grp-I"/>
</dbReference>
<name>E1ZE29_CHLVA</name>
<evidence type="ECO:0000256" key="2">
    <source>
        <dbReference type="RuleBase" id="RU000461"/>
    </source>
</evidence>
<dbReference type="Gene3D" id="1.10.630.10">
    <property type="entry name" value="Cytochrome P450"/>
    <property type="match status" value="1"/>
</dbReference>
<feature type="binding site" description="axial binding residue" evidence="1">
    <location>
        <position position="456"/>
    </location>
    <ligand>
        <name>heme</name>
        <dbReference type="ChEBI" id="CHEBI:30413"/>
    </ligand>
    <ligandPart>
        <name>Fe</name>
        <dbReference type="ChEBI" id="CHEBI:18248"/>
    </ligandPart>
</feature>
<dbReference type="OrthoDB" id="507451at2759"/>
<feature type="transmembrane region" description="Helical" evidence="4">
    <location>
        <begin position="6"/>
        <end position="26"/>
    </location>
</feature>
<gene>
    <name evidence="5" type="ORF">CHLNCDRAFT_57715</name>
</gene>
<dbReference type="RefSeq" id="XP_005848061.1">
    <property type="nucleotide sequence ID" value="XM_005847999.1"/>
</dbReference>
<keyword evidence="2" id="KW-0560">Oxidoreductase</keyword>
<comment type="similarity">
    <text evidence="2">Belongs to the cytochrome P450 family.</text>
</comment>
<dbReference type="PRINTS" id="PR00385">
    <property type="entry name" value="P450"/>
</dbReference>
<evidence type="ECO:0000256" key="3">
    <source>
        <dbReference type="SAM" id="MobiDB-lite"/>
    </source>
</evidence>
<evidence type="ECO:0000313" key="5">
    <source>
        <dbReference type="EMBL" id="EFN55959.1"/>
    </source>
</evidence>
<sequence>MVSLHTTAILAALAAVWLLVVGFRILPRWRLRHIPLVKPLPFLLGHLLVFVRQPLHECYKRWAREYGSIFLVFFGKNPCVVLTDPDLIRQVAVKHFAKFHDRPSILSAIGSASSKNKRLTALRSGLLVSRGGLWGSLRAAMNPLFHTTALHSYSPIMNDSVGRLLERLEGAAGSGTVPLDIHMLLGRTTLEVIGRTAFGVEFITDGEREDRQAGRPNLVAAVKVIFSAGGFMPGQGIGILFRIMPDWLEPALFWLFFTMVAAKRAALARGDQVVLVESDWRWWSLSSVFVQQNPYKNVTPAPNSVIDMLMRATNKETGQGLKDVQVAVQCNTLIAAGYETSANALAFTIYCLATHPETEARLLDEIDAFGGKEPGLDDLPHFPFVEAVINESLRLYPPAHTTNRECTAPGGCTLLGAGALRHLCAAPQPERFLDAEEASKRHPNAFMPFGLGPRMCIGYRFALQELQIVLIRIYQRFTFRLAAEQVQPLPLRAGLTLSPKDGLWVTAHQRADGGTAASGTTPRPSVPMAATAAA</sequence>
<dbReference type="FunCoup" id="E1ZE29">
    <property type="interactions" value="105"/>
</dbReference>
<dbReference type="GO" id="GO:0005506">
    <property type="term" value="F:iron ion binding"/>
    <property type="evidence" value="ECO:0007669"/>
    <property type="project" value="InterPro"/>
</dbReference>
<dbReference type="GO" id="GO:0004497">
    <property type="term" value="F:monooxygenase activity"/>
    <property type="evidence" value="ECO:0007669"/>
    <property type="project" value="UniProtKB-KW"/>
</dbReference>
<dbReference type="SUPFAM" id="SSF48264">
    <property type="entry name" value="Cytochrome P450"/>
    <property type="match status" value="1"/>
</dbReference>
<keyword evidence="4" id="KW-0812">Transmembrane</keyword>
<dbReference type="PANTHER" id="PTHR24301:SF2">
    <property type="entry name" value="THROMBOXANE-A SYNTHASE"/>
    <property type="match status" value="1"/>
</dbReference>
<proteinExistence type="inferred from homology"/>
<dbReference type="eggNOG" id="KOG0158">
    <property type="taxonomic scope" value="Eukaryota"/>
</dbReference>
<comment type="cofactor">
    <cofactor evidence="1">
        <name>heme</name>
        <dbReference type="ChEBI" id="CHEBI:30413"/>
    </cofactor>
</comment>
<evidence type="ECO:0000256" key="1">
    <source>
        <dbReference type="PIRSR" id="PIRSR602401-1"/>
    </source>
</evidence>
<organism evidence="6">
    <name type="scientific">Chlorella variabilis</name>
    <name type="common">Green alga</name>
    <dbReference type="NCBI Taxonomy" id="554065"/>
    <lineage>
        <taxon>Eukaryota</taxon>
        <taxon>Viridiplantae</taxon>
        <taxon>Chlorophyta</taxon>
        <taxon>core chlorophytes</taxon>
        <taxon>Trebouxiophyceae</taxon>
        <taxon>Chlorellales</taxon>
        <taxon>Chlorellaceae</taxon>
        <taxon>Chlorella clade</taxon>
        <taxon>Chlorella</taxon>
    </lineage>
</organism>
<dbReference type="PANTHER" id="PTHR24301">
    <property type="entry name" value="THROMBOXANE-A SYNTHASE"/>
    <property type="match status" value="1"/>
</dbReference>
<protein>
    <recommendedName>
        <fullName evidence="7">Cytochrome P450</fullName>
    </recommendedName>
</protein>
<dbReference type="GO" id="GO:0020037">
    <property type="term" value="F:heme binding"/>
    <property type="evidence" value="ECO:0007669"/>
    <property type="project" value="InterPro"/>
</dbReference>
<dbReference type="GO" id="GO:0016705">
    <property type="term" value="F:oxidoreductase activity, acting on paired donors, with incorporation or reduction of molecular oxygen"/>
    <property type="evidence" value="ECO:0007669"/>
    <property type="project" value="InterPro"/>
</dbReference>
<dbReference type="OMA" id="KLWAISY"/>
<reference evidence="5 6" key="1">
    <citation type="journal article" date="2010" name="Plant Cell">
        <title>The Chlorella variabilis NC64A genome reveals adaptation to photosymbiosis, coevolution with viruses, and cryptic sex.</title>
        <authorList>
            <person name="Blanc G."/>
            <person name="Duncan G."/>
            <person name="Agarkova I."/>
            <person name="Borodovsky M."/>
            <person name="Gurnon J."/>
            <person name="Kuo A."/>
            <person name="Lindquist E."/>
            <person name="Lucas S."/>
            <person name="Pangilinan J."/>
            <person name="Polle J."/>
            <person name="Salamov A."/>
            <person name="Terry A."/>
            <person name="Yamada T."/>
            <person name="Dunigan D.D."/>
            <person name="Grigoriev I.V."/>
            <person name="Claverie J.M."/>
            <person name="Van Etten J.L."/>
        </authorList>
    </citation>
    <scope>NUCLEOTIDE SEQUENCE [LARGE SCALE GENOMIC DNA]</scope>
    <source>
        <strain evidence="5 6">NC64A</strain>
    </source>
</reference>
<keyword evidence="4" id="KW-1133">Transmembrane helix</keyword>
<evidence type="ECO:0000313" key="6">
    <source>
        <dbReference type="Proteomes" id="UP000008141"/>
    </source>
</evidence>
<dbReference type="STRING" id="554065.E1ZE29"/>
<dbReference type="KEGG" id="cvr:CHLNCDRAFT_57715"/>
<dbReference type="InParanoid" id="E1ZE29"/>
<dbReference type="EMBL" id="GL433843">
    <property type="protein sequence ID" value="EFN55959.1"/>
    <property type="molecule type" value="Genomic_DNA"/>
</dbReference>
<accession>E1ZE29</accession>
<keyword evidence="1 2" id="KW-0349">Heme</keyword>
<dbReference type="InterPro" id="IPR001128">
    <property type="entry name" value="Cyt_P450"/>
</dbReference>
<dbReference type="PRINTS" id="PR00463">
    <property type="entry name" value="EP450I"/>
</dbReference>
<dbReference type="PROSITE" id="PS00086">
    <property type="entry name" value="CYTOCHROME_P450"/>
    <property type="match status" value="1"/>
</dbReference>
<dbReference type="InterPro" id="IPR036396">
    <property type="entry name" value="Cyt_P450_sf"/>
</dbReference>
<dbReference type="AlphaFoldDB" id="E1ZE29"/>